<evidence type="ECO:0000256" key="1">
    <source>
        <dbReference type="ARBA" id="ARBA00004370"/>
    </source>
</evidence>
<dbReference type="AlphaFoldDB" id="A0A1H6JPI4"/>
<feature type="transmembrane region" description="Helical" evidence="6">
    <location>
        <begin position="164"/>
        <end position="185"/>
    </location>
</feature>
<dbReference type="PRINTS" id="PR00728">
    <property type="entry name" value="SIGNALPTASE"/>
</dbReference>
<sequence length="203" mass="22962">MSAIAKEEASVGIGKGARAFFAIRKFFIYCLSFFIIIFAVFFAASKSPNKSLFGFRYYIVLTDSMVPEFSSGDMVFVKISDAKNINTGDVITFNPSSGGEAYLTHRVTEKFTDYQGTGVTCFRTKGDANNTEDSFLIDESRVIGKVQFHVPKLGVIVRFVQLKWYFIVPLIVLILVFFKMMKYYFDLKSKNEKINADDNVKAD</sequence>
<feature type="transmembrane region" description="Helical" evidence="6">
    <location>
        <begin position="26"/>
        <end position="44"/>
    </location>
</feature>
<dbReference type="InterPro" id="IPR019533">
    <property type="entry name" value="Peptidase_S26"/>
</dbReference>
<proteinExistence type="predicted"/>
<evidence type="ECO:0000256" key="4">
    <source>
        <dbReference type="ARBA" id="ARBA00023136"/>
    </source>
</evidence>
<accession>A0A1H6JPI4</accession>
<evidence type="ECO:0000256" key="3">
    <source>
        <dbReference type="ARBA" id="ARBA00022989"/>
    </source>
</evidence>
<reference evidence="7 8" key="1">
    <citation type="submission" date="2016-10" db="EMBL/GenBank/DDBJ databases">
        <authorList>
            <person name="de Groot N.N."/>
        </authorList>
    </citation>
    <scope>NUCLEOTIDE SEQUENCE [LARGE SCALE GENOMIC DNA]</scope>
    <source>
        <strain evidence="7 8">YAD2003</strain>
    </source>
</reference>
<dbReference type="InterPro" id="IPR036286">
    <property type="entry name" value="LexA/Signal_pep-like_sf"/>
</dbReference>
<comment type="subcellular location">
    <subcellularLocation>
        <location evidence="1">Membrane</location>
    </subcellularLocation>
</comment>
<dbReference type="PANTHER" id="PTHR10806">
    <property type="entry name" value="SIGNAL PEPTIDASE COMPLEX CATALYTIC SUBUNIT SEC11"/>
    <property type="match status" value="1"/>
</dbReference>
<evidence type="ECO:0000256" key="5">
    <source>
        <dbReference type="NCBIfam" id="TIGR02228"/>
    </source>
</evidence>
<dbReference type="GO" id="GO:0006465">
    <property type="term" value="P:signal peptide processing"/>
    <property type="evidence" value="ECO:0007669"/>
    <property type="project" value="UniProtKB-UniRule"/>
</dbReference>
<dbReference type="EMBL" id="FNWV01000006">
    <property type="protein sequence ID" value="SEH64374.1"/>
    <property type="molecule type" value="Genomic_DNA"/>
</dbReference>
<dbReference type="EC" id="3.4.21.89" evidence="5"/>
<dbReference type="RefSeq" id="WP_242872860.1">
    <property type="nucleotide sequence ID" value="NZ_FNWV01000006.1"/>
</dbReference>
<evidence type="ECO:0000313" key="7">
    <source>
        <dbReference type="EMBL" id="SEH64374.1"/>
    </source>
</evidence>
<gene>
    <name evidence="7" type="ORF">SAMN02910265_01886</name>
</gene>
<dbReference type="CDD" id="cd06530">
    <property type="entry name" value="S26_SPase_I"/>
    <property type="match status" value="1"/>
</dbReference>
<protein>
    <recommendedName>
        <fullName evidence="5">Signal peptidase I</fullName>
        <ecNumber evidence="5">3.4.21.89</ecNumber>
    </recommendedName>
</protein>
<keyword evidence="4 6" id="KW-0472">Membrane</keyword>
<dbReference type="GO" id="GO:0004252">
    <property type="term" value="F:serine-type endopeptidase activity"/>
    <property type="evidence" value="ECO:0007669"/>
    <property type="project" value="UniProtKB-UniRule"/>
</dbReference>
<organism evidence="7 8">
    <name type="scientific">Ruminococcus flavefaciens</name>
    <dbReference type="NCBI Taxonomy" id="1265"/>
    <lineage>
        <taxon>Bacteria</taxon>
        <taxon>Bacillati</taxon>
        <taxon>Bacillota</taxon>
        <taxon>Clostridia</taxon>
        <taxon>Eubacteriales</taxon>
        <taxon>Oscillospiraceae</taxon>
        <taxon>Ruminococcus</taxon>
    </lineage>
</organism>
<dbReference type="PANTHER" id="PTHR10806:SF6">
    <property type="entry name" value="SIGNAL PEPTIDASE COMPLEX CATALYTIC SUBUNIT SEC11"/>
    <property type="match status" value="1"/>
</dbReference>
<dbReference type="Proteomes" id="UP000183190">
    <property type="component" value="Unassembled WGS sequence"/>
</dbReference>
<evidence type="ECO:0000256" key="2">
    <source>
        <dbReference type="ARBA" id="ARBA00022692"/>
    </source>
</evidence>
<dbReference type="NCBIfam" id="TIGR02228">
    <property type="entry name" value="sigpep_I_arch"/>
    <property type="match status" value="1"/>
</dbReference>
<dbReference type="GO" id="GO:0016020">
    <property type="term" value="C:membrane"/>
    <property type="evidence" value="ECO:0007669"/>
    <property type="project" value="UniProtKB-SubCell"/>
</dbReference>
<dbReference type="InterPro" id="IPR001733">
    <property type="entry name" value="Peptidase_S26B"/>
</dbReference>
<name>A0A1H6JPI4_RUMFL</name>
<dbReference type="GO" id="GO:0009003">
    <property type="term" value="F:signal peptidase activity"/>
    <property type="evidence" value="ECO:0007669"/>
    <property type="project" value="UniProtKB-EC"/>
</dbReference>
<evidence type="ECO:0000256" key="6">
    <source>
        <dbReference type="SAM" id="Phobius"/>
    </source>
</evidence>
<dbReference type="SUPFAM" id="SSF51306">
    <property type="entry name" value="LexA/Signal peptidase"/>
    <property type="match status" value="1"/>
</dbReference>
<dbReference type="Gene3D" id="2.10.109.10">
    <property type="entry name" value="Umud Fragment, subunit A"/>
    <property type="match status" value="1"/>
</dbReference>
<keyword evidence="2 6" id="KW-0812">Transmembrane</keyword>
<keyword evidence="3 6" id="KW-1133">Transmembrane helix</keyword>
<evidence type="ECO:0000313" key="8">
    <source>
        <dbReference type="Proteomes" id="UP000183190"/>
    </source>
</evidence>